<dbReference type="GO" id="GO:0045490">
    <property type="term" value="P:pectin catabolic process"/>
    <property type="evidence" value="ECO:0007669"/>
    <property type="project" value="TreeGrafter"/>
</dbReference>
<evidence type="ECO:0000256" key="5">
    <source>
        <dbReference type="ARBA" id="ARBA00023085"/>
    </source>
</evidence>
<dbReference type="AlphaFoldDB" id="A0A922EEU6"/>
<proteinExistence type="inferred from homology"/>
<dbReference type="EC" id="3.1.1.11" evidence="3"/>
<dbReference type="EMBL" id="CM031832">
    <property type="protein sequence ID" value="KAG6700502.1"/>
    <property type="molecule type" value="Genomic_DNA"/>
</dbReference>
<evidence type="ECO:0000256" key="4">
    <source>
        <dbReference type="ARBA" id="ARBA00022801"/>
    </source>
</evidence>
<accession>A0A922EEU6</accession>
<feature type="domain" description="Pectinesterase catalytic" evidence="10">
    <location>
        <begin position="54"/>
        <end position="322"/>
    </location>
</feature>
<evidence type="ECO:0000256" key="2">
    <source>
        <dbReference type="ARBA" id="ARBA00008891"/>
    </source>
</evidence>
<evidence type="ECO:0000256" key="1">
    <source>
        <dbReference type="ARBA" id="ARBA00005184"/>
    </source>
</evidence>
<gene>
    <name evidence="11" type="ORF">I3842_08G115100</name>
</gene>
<organism evidence="11 12">
    <name type="scientific">Carya illinoinensis</name>
    <name type="common">Pecan</name>
    <dbReference type="NCBI Taxonomy" id="32201"/>
    <lineage>
        <taxon>Eukaryota</taxon>
        <taxon>Viridiplantae</taxon>
        <taxon>Streptophyta</taxon>
        <taxon>Embryophyta</taxon>
        <taxon>Tracheophyta</taxon>
        <taxon>Spermatophyta</taxon>
        <taxon>Magnoliopsida</taxon>
        <taxon>eudicotyledons</taxon>
        <taxon>Gunneridae</taxon>
        <taxon>Pentapetalae</taxon>
        <taxon>rosids</taxon>
        <taxon>fabids</taxon>
        <taxon>Fagales</taxon>
        <taxon>Juglandaceae</taxon>
        <taxon>Carya</taxon>
    </lineage>
</organism>
<protein>
    <recommendedName>
        <fullName evidence="3">pectinesterase</fullName>
        <ecNumber evidence="3">3.1.1.11</ecNumber>
    </recommendedName>
</protein>
<evidence type="ECO:0000259" key="10">
    <source>
        <dbReference type="Pfam" id="PF01095"/>
    </source>
</evidence>
<feature type="signal peptide" evidence="9">
    <location>
        <begin position="1"/>
        <end position="24"/>
    </location>
</feature>
<keyword evidence="9" id="KW-0732">Signal</keyword>
<evidence type="ECO:0000256" key="3">
    <source>
        <dbReference type="ARBA" id="ARBA00013229"/>
    </source>
</evidence>
<comment type="catalytic activity">
    <reaction evidence="7">
        <text>[(1-&gt;4)-alpha-D-galacturonosyl methyl ester](n) + n H2O = [(1-&gt;4)-alpha-D-galacturonosyl](n) + n methanol + n H(+)</text>
        <dbReference type="Rhea" id="RHEA:22380"/>
        <dbReference type="Rhea" id="RHEA-COMP:14570"/>
        <dbReference type="Rhea" id="RHEA-COMP:14573"/>
        <dbReference type="ChEBI" id="CHEBI:15377"/>
        <dbReference type="ChEBI" id="CHEBI:15378"/>
        <dbReference type="ChEBI" id="CHEBI:17790"/>
        <dbReference type="ChEBI" id="CHEBI:140522"/>
        <dbReference type="ChEBI" id="CHEBI:140523"/>
        <dbReference type="EC" id="3.1.1.11"/>
    </reaction>
</comment>
<comment type="caution">
    <text evidence="11">The sequence shown here is derived from an EMBL/GenBank/DDBJ whole genome shotgun (WGS) entry which is preliminary data.</text>
</comment>
<dbReference type="GO" id="GO:0030599">
    <property type="term" value="F:pectinesterase activity"/>
    <property type="evidence" value="ECO:0007669"/>
    <property type="project" value="UniProtKB-EC"/>
</dbReference>
<keyword evidence="6" id="KW-0325">Glycoprotein</keyword>
<keyword evidence="4" id="KW-0378">Hydrolase</keyword>
<evidence type="ECO:0000313" key="11">
    <source>
        <dbReference type="EMBL" id="KAG6700502.1"/>
    </source>
</evidence>
<dbReference type="Pfam" id="PF01095">
    <property type="entry name" value="Pectinesterase"/>
    <property type="match status" value="1"/>
</dbReference>
<sequence length="331" mass="37112">MQLLLPPLIIFILILSAFSFRVWSDVVCRNGQDAGSKVAYTLIVNKYSKPRPAIFNTIEAAINTIPPNNDQWVRVFISPGIYNEKVSLLQNNCIFLEGKGRHLTIITYNDHEATDQSATFTSYGENVIVKGITFKPKIKQAVAARIYGDKSAFYGCGFIGFQDTLWDATGRHYYKNCYIEGGVDFIWGNGQSIYEDCLINATAGSLFSPDSVSYVTAQGRSSPYETSGFVFRLGAVFGTGKIFLGRAYGPYSRVIFHGTTLGRAVAPEGWNEWNSKGHEDKLTYAEVDCKGPGSDKSKRVKWMKKLRPSELHQFSKSRFINQNRWLESQPV</sequence>
<evidence type="ECO:0000256" key="9">
    <source>
        <dbReference type="SAM" id="SignalP"/>
    </source>
</evidence>
<evidence type="ECO:0000313" key="12">
    <source>
        <dbReference type="Proteomes" id="UP000811246"/>
    </source>
</evidence>
<evidence type="ECO:0000256" key="6">
    <source>
        <dbReference type="ARBA" id="ARBA00023180"/>
    </source>
</evidence>
<reference evidence="11" key="1">
    <citation type="submission" date="2021-01" db="EMBL/GenBank/DDBJ databases">
        <authorList>
            <person name="Lovell J.T."/>
            <person name="Bentley N."/>
            <person name="Bhattarai G."/>
            <person name="Jenkins J.W."/>
            <person name="Sreedasyam A."/>
            <person name="Alarcon Y."/>
            <person name="Bock C."/>
            <person name="Boston L."/>
            <person name="Carlson J."/>
            <person name="Cervantes K."/>
            <person name="Clermont K."/>
            <person name="Krom N."/>
            <person name="Kubenka K."/>
            <person name="Mamidi S."/>
            <person name="Mattison C."/>
            <person name="Monteros M."/>
            <person name="Pisani C."/>
            <person name="Plott C."/>
            <person name="Rajasekar S."/>
            <person name="Rhein H.S."/>
            <person name="Rohla C."/>
            <person name="Song M."/>
            <person name="Hilaire R.S."/>
            <person name="Shu S."/>
            <person name="Wells L."/>
            <person name="Wang X."/>
            <person name="Webber J."/>
            <person name="Heerema R.J."/>
            <person name="Klein P."/>
            <person name="Conner P."/>
            <person name="Grauke L."/>
            <person name="Grimwood J."/>
            <person name="Schmutz J."/>
            <person name="Randall J.J."/>
        </authorList>
    </citation>
    <scope>NUCLEOTIDE SEQUENCE</scope>
    <source>
        <tissue evidence="11">Leaf</tissue>
    </source>
</reference>
<comment type="pathway">
    <text evidence="1">Glycan metabolism; pectin degradation; 2-dehydro-3-deoxy-D-gluconate from pectin: step 1/5.</text>
</comment>
<feature type="chain" id="PRO_5037618435" description="pectinesterase" evidence="9">
    <location>
        <begin position="25"/>
        <end position="331"/>
    </location>
</feature>
<evidence type="ECO:0000256" key="7">
    <source>
        <dbReference type="ARBA" id="ARBA00047928"/>
    </source>
</evidence>
<comment type="function">
    <text evidence="8">Acts in the modification of cell walls via demethylesterification of cell wall pectin.</text>
</comment>
<name>A0A922EEU6_CARIL</name>
<keyword evidence="5" id="KW-0063">Aspartyl esterase</keyword>
<dbReference type="InterPro" id="IPR000070">
    <property type="entry name" value="Pectinesterase_cat"/>
</dbReference>
<dbReference type="Proteomes" id="UP000811246">
    <property type="component" value="Chromosome 8"/>
</dbReference>
<dbReference type="FunFam" id="2.160.20.10:FF:000013">
    <property type="entry name" value="Pectinesterase"/>
    <property type="match status" value="1"/>
</dbReference>
<dbReference type="PANTHER" id="PTHR31321">
    <property type="entry name" value="ACYL-COA THIOESTER HYDROLASE YBHC-RELATED"/>
    <property type="match status" value="1"/>
</dbReference>
<dbReference type="GO" id="GO:0042545">
    <property type="term" value="P:cell wall modification"/>
    <property type="evidence" value="ECO:0007669"/>
    <property type="project" value="InterPro"/>
</dbReference>
<evidence type="ECO:0000256" key="8">
    <source>
        <dbReference type="ARBA" id="ARBA00057335"/>
    </source>
</evidence>
<dbReference type="PANTHER" id="PTHR31321:SF120">
    <property type="entry name" value="PECTINESTERASE 52-RELATED"/>
    <property type="match status" value="1"/>
</dbReference>
<comment type="similarity">
    <text evidence="2">Belongs to the pectinesterase family.</text>
</comment>